<evidence type="ECO:0000313" key="1">
    <source>
        <dbReference type="EMBL" id="CAE7924809.1"/>
    </source>
</evidence>
<dbReference type="OrthoDB" id="407518at2759"/>
<evidence type="ECO:0000313" key="2">
    <source>
        <dbReference type="Proteomes" id="UP000601435"/>
    </source>
</evidence>
<protein>
    <submittedName>
        <fullName evidence="1">CPK4 protein</fullName>
    </submittedName>
</protein>
<dbReference type="AlphaFoldDB" id="A0A813BUI3"/>
<proteinExistence type="predicted"/>
<sequence>MASKGFAIYGLTSQPQSEADAAKEEWGISYDIIGSPDVSLVKHLADEKIINLVISEKKNYPNGMVQPALLFMRRSDRAVLYSWAVAPDSSEFGFASYRPTPGDVWKAVSSKLETPVSELPVVEEMPIDGVGKALYRSMCGCFARDV</sequence>
<reference evidence="1" key="1">
    <citation type="submission" date="2021-02" db="EMBL/GenBank/DDBJ databases">
        <authorList>
            <person name="Dougan E. K."/>
            <person name="Rhodes N."/>
            <person name="Thang M."/>
            <person name="Chan C."/>
        </authorList>
    </citation>
    <scope>NUCLEOTIDE SEQUENCE</scope>
</reference>
<accession>A0A813BUI3</accession>
<name>A0A813BUI3_9DINO</name>
<keyword evidence="2" id="KW-1185">Reference proteome</keyword>
<organism evidence="1 2">
    <name type="scientific">Symbiodinium necroappetens</name>
    <dbReference type="NCBI Taxonomy" id="1628268"/>
    <lineage>
        <taxon>Eukaryota</taxon>
        <taxon>Sar</taxon>
        <taxon>Alveolata</taxon>
        <taxon>Dinophyceae</taxon>
        <taxon>Suessiales</taxon>
        <taxon>Symbiodiniaceae</taxon>
        <taxon>Symbiodinium</taxon>
    </lineage>
</organism>
<dbReference type="Proteomes" id="UP000601435">
    <property type="component" value="Unassembled WGS sequence"/>
</dbReference>
<gene>
    <name evidence="1" type="primary">CPK4</name>
    <name evidence="1" type="ORF">SNEC2469_LOCUS31988</name>
</gene>
<dbReference type="EMBL" id="CAJNJA010079320">
    <property type="protein sequence ID" value="CAE7924809.1"/>
    <property type="molecule type" value="Genomic_DNA"/>
</dbReference>
<comment type="caution">
    <text evidence="1">The sequence shown here is derived from an EMBL/GenBank/DDBJ whole genome shotgun (WGS) entry which is preliminary data.</text>
</comment>